<accession>A0A6I4TQE9</accession>
<feature type="domain" description="SnoaL-like" evidence="2">
    <location>
        <begin position="23"/>
        <end position="147"/>
    </location>
</feature>
<keyword evidence="4" id="KW-1185">Reference proteome</keyword>
<feature type="coiled-coil region" evidence="1">
    <location>
        <begin position="7"/>
        <end position="34"/>
    </location>
</feature>
<dbReference type="EMBL" id="WTYJ01000001">
    <property type="protein sequence ID" value="MXO98086.1"/>
    <property type="molecule type" value="Genomic_DNA"/>
</dbReference>
<dbReference type="InterPro" id="IPR037401">
    <property type="entry name" value="SnoaL-like"/>
</dbReference>
<gene>
    <name evidence="3" type="ORF">GRI97_03670</name>
</gene>
<dbReference type="OrthoDB" id="7851780at2"/>
<evidence type="ECO:0000313" key="3">
    <source>
        <dbReference type="EMBL" id="MXO98086.1"/>
    </source>
</evidence>
<organism evidence="3 4">
    <name type="scientific">Croceibacterium xixiisoli</name>
    <dbReference type="NCBI Taxonomy" id="1476466"/>
    <lineage>
        <taxon>Bacteria</taxon>
        <taxon>Pseudomonadati</taxon>
        <taxon>Pseudomonadota</taxon>
        <taxon>Alphaproteobacteria</taxon>
        <taxon>Sphingomonadales</taxon>
        <taxon>Erythrobacteraceae</taxon>
        <taxon>Croceibacterium</taxon>
    </lineage>
</organism>
<protein>
    <submittedName>
        <fullName evidence="3">Nuclear transport factor 2 family protein</fullName>
    </submittedName>
</protein>
<name>A0A6I4TQE9_9SPHN</name>
<dbReference type="Gene3D" id="3.10.450.50">
    <property type="match status" value="1"/>
</dbReference>
<sequence>MDWEAEVRALAARLDAVEKRAQAAEDHLAVANLQRIYGYYVDKSQWEHVADLFARDATLEINGRGRFFGHERIREYMRHFGPPPPGLLMNHMQLQPVIHVADDGQTAKCRLRALMQVGRMGGEAMWGECLYENEYVKEDGVWKIAVLKSWQVFYTDFDKGWAKHAMPLLMDFDDLPPDEKTQPYPVYPDFYLPPYHYRNPVSGRE</sequence>
<dbReference type="Proteomes" id="UP000469430">
    <property type="component" value="Unassembled WGS sequence"/>
</dbReference>
<evidence type="ECO:0000259" key="2">
    <source>
        <dbReference type="Pfam" id="PF13577"/>
    </source>
</evidence>
<evidence type="ECO:0000256" key="1">
    <source>
        <dbReference type="SAM" id="Coils"/>
    </source>
</evidence>
<proteinExistence type="predicted"/>
<keyword evidence="1" id="KW-0175">Coiled coil</keyword>
<reference evidence="3 4" key="1">
    <citation type="submission" date="2019-12" db="EMBL/GenBank/DDBJ databases">
        <title>Genomic-based taxomic classification of the family Erythrobacteraceae.</title>
        <authorList>
            <person name="Xu L."/>
        </authorList>
    </citation>
    <scope>NUCLEOTIDE SEQUENCE [LARGE SCALE GENOMIC DNA]</scope>
    <source>
        <strain evidence="3 4">S36</strain>
    </source>
</reference>
<dbReference type="Pfam" id="PF13577">
    <property type="entry name" value="SnoaL_4"/>
    <property type="match status" value="1"/>
</dbReference>
<comment type="caution">
    <text evidence="3">The sequence shown here is derived from an EMBL/GenBank/DDBJ whole genome shotgun (WGS) entry which is preliminary data.</text>
</comment>
<dbReference type="InterPro" id="IPR032710">
    <property type="entry name" value="NTF2-like_dom_sf"/>
</dbReference>
<dbReference type="SUPFAM" id="SSF54427">
    <property type="entry name" value="NTF2-like"/>
    <property type="match status" value="1"/>
</dbReference>
<dbReference type="RefSeq" id="WP_161389755.1">
    <property type="nucleotide sequence ID" value="NZ_JBHSCP010000001.1"/>
</dbReference>
<evidence type="ECO:0000313" key="4">
    <source>
        <dbReference type="Proteomes" id="UP000469430"/>
    </source>
</evidence>
<dbReference type="AlphaFoldDB" id="A0A6I4TQE9"/>